<dbReference type="GO" id="GO:0007034">
    <property type="term" value="P:vacuolar transport"/>
    <property type="evidence" value="ECO:0007669"/>
    <property type="project" value="TreeGrafter"/>
</dbReference>
<dbReference type="PANTHER" id="PTHR28218:SF1">
    <property type="entry name" value="VPS4-ASSOCIATED PROTEIN 1"/>
    <property type="match status" value="1"/>
</dbReference>
<evidence type="ECO:0000313" key="3">
    <source>
        <dbReference type="Proteomes" id="UP000669133"/>
    </source>
</evidence>
<gene>
    <name evidence="2" type="ORF">I9W82_003911</name>
</gene>
<feature type="compositionally biased region" description="Low complexity" evidence="1">
    <location>
        <begin position="1"/>
        <end position="18"/>
    </location>
</feature>
<organism evidence="2 3">
    <name type="scientific">Candida metapsilosis</name>
    <dbReference type="NCBI Taxonomy" id="273372"/>
    <lineage>
        <taxon>Eukaryota</taxon>
        <taxon>Fungi</taxon>
        <taxon>Dikarya</taxon>
        <taxon>Ascomycota</taxon>
        <taxon>Saccharomycotina</taxon>
        <taxon>Pichiomycetes</taxon>
        <taxon>Debaryomycetaceae</taxon>
        <taxon>Candida/Lodderomyces clade</taxon>
        <taxon>Candida</taxon>
    </lineage>
</organism>
<reference evidence="2 3" key="1">
    <citation type="submission" date="2020-12" db="EMBL/GenBank/DDBJ databases">
        <title>Effect of drift, selection, and recombination on the evolution of hybrid genomes in Candida yeast pathogens.</title>
        <authorList>
            <person name="Mixao V."/>
            <person name="Ksiezopolska E."/>
            <person name="Saus E."/>
            <person name="Boekhout T."/>
            <person name="Gacser A."/>
            <person name="Gabaldon T."/>
        </authorList>
    </citation>
    <scope>NUCLEOTIDE SEQUENCE [LARGE SCALE GENOMIC DNA]</scope>
    <source>
        <strain evidence="2 3">BP57</strain>
    </source>
</reference>
<feature type="region of interest" description="Disordered" evidence="1">
    <location>
        <begin position="1"/>
        <end position="24"/>
    </location>
</feature>
<proteinExistence type="predicted"/>
<accession>A0A8H7ZG28</accession>
<dbReference type="EMBL" id="JAEOAQ010000005">
    <property type="protein sequence ID" value="KAG5418383.1"/>
    <property type="molecule type" value="Genomic_DNA"/>
</dbReference>
<feature type="compositionally biased region" description="Basic and acidic residues" evidence="1">
    <location>
        <begin position="128"/>
        <end position="155"/>
    </location>
</feature>
<name>A0A8H7ZG28_9ASCO</name>
<dbReference type="OrthoDB" id="2158714at2759"/>
<dbReference type="InterPro" id="IPR013640">
    <property type="entry name" value="Vfa1"/>
</dbReference>
<dbReference type="RefSeq" id="XP_067547499.1">
    <property type="nucleotide sequence ID" value="XM_067692927.1"/>
</dbReference>
<dbReference type="Proteomes" id="UP000669133">
    <property type="component" value="Unassembled WGS sequence"/>
</dbReference>
<protein>
    <recommendedName>
        <fullName evidence="4">VPS4-associated protein 1</fullName>
    </recommendedName>
</protein>
<dbReference type="PANTHER" id="PTHR28218">
    <property type="entry name" value="VPS4-ASSOCIATED PROTEIN 1"/>
    <property type="match status" value="1"/>
</dbReference>
<comment type="caution">
    <text evidence="2">The sequence shown here is derived from an EMBL/GenBank/DDBJ whole genome shotgun (WGS) entry which is preliminary data.</text>
</comment>
<dbReference type="Pfam" id="PF08432">
    <property type="entry name" value="Vfa1"/>
    <property type="match status" value="1"/>
</dbReference>
<dbReference type="GO" id="GO:0005768">
    <property type="term" value="C:endosome"/>
    <property type="evidence" value="ECO:0007669"/>
    <property type="project" value="TreeGrafter"/>
</dbReference>
<sequence>MSGPSQQHQQQQQQQQQQPPFPNKYNSRLVAQQDAKPCTICFKPSTTVLLAENNGDFFYTCIQHLSDEQFASPVLSDDYTNLQKEVDELRLKVDKLQKEADAAKPYLWGISSYWSKEKTPTTTTTTTGKEDDNKDKNKDETKEKEKGKEKEKEKAGSNYESLKKQLLQTQQELNEKQTQLTQFKFKKYTLNTQVYRNRLMLKQKKIYNQQRTEKIQKPGFFPSAPNHEIT</sequence>
<feature type="region of interest" description="Disordered" evidence="1">
    <location>
        <begin position="118"/>
        <end position="161"/>
    </location>
</feature>
<evidence type="ECO:0000313" key="2">
    <source>
        <dbReference type="EMBL" id="KAG5418383.1"/>
    </source>
</evidence>
<evidence type="ECO:0000256" key="1">
    <source>
        <dbReference type="SAM" id="MobiDB-lite"/>
    </source>
</evidence>
<dbReference type="GeneID" id="93652540"/>
<keyword evidence="3" id="KW-1185">Reference proteome</keyword>
<evidence type="ECO:0008006" key="4">
    <source>
        <dbReference type="Google" id="ProtNLM"/>
    </source>
</evidence>
<dbReference type="AlphaFoldDB" id="A0A8H7ZG28"/>